<organism evidence="6 7">
    <name type="scientific">Sporothrix bragantina</name>
    <dbReference type="NCBI Taxonomy" id="671064"/>
    <lineage>
        <taxon>Eukaryota</taxon>
        <taxon>Fungi</taxon>
        <taxon>Dikarya</taxon>
        <taxon>Ascomycota</taxon>
        <taxon>Pezizomycotina</taxon>
        <taxon>Sordariomycetes</taxon>
        <taxon>Sordariomycetidae</taxon>
        <taxon>Ophiostomatales</taxon>
        <taxon>Ophiostomataceae</taxon>
        <taxon>Sporothrix</taxon>
    </lineage>
</organism>
<evidence type="ECO:0000256" key="4">
    <source>
        <dbReference type="SAM" id="MobiDB-lite"/>
    </source>
</evidence>
<evidence type="ECO:0000256" key="1">
    <source>
        <dbReference type="ARBA" id="ARBA00005613"/>
    </source>
</evidence>
<feature type="domain" description="Yippee" evidence="5">
    <location>
        <begin position="153"/>
        <end position="251"/>
    </location>
</feature>
<protein>
    <recommendedName>
        <fullName evidence="5">Yippee domain-containing protein</fullName>
    </recommendedName>
</protein>
<gene>
    <name evidence="6" type="ORF">SBRCBS47491_006384</name>
</gene>
<dbReference type="PROSITE" id="PS51792">
    <property type="entry name" value="YIPPEE"/>
    <property type="match status" value="1"/>
</dbReference>
<dbReference type="Pfam" id="PF03226">
    <property type="entry name" value="Yippee-Mis18"/>
    <property type="match status" value="1"/>
</dbReference>
<dbReference type="PANTHER" id="PTHR13848">
    <property type="entry name" value="PROTEIN YIPPEE-LIKE CG15309-RELATED"/>
    <property type="match status" value="1"/>
</dbReference>
<evidence type="ECO:0000259" key="5">
    <source>
        <dbReference type="PROSITE" id="PS51792"/>
    </source>
</evidence>
<accession>A0ABP0C4S7</accession>
<dbReference type="InterPro" id="IPR034751">
    <property type="entry name" value="Yippee"/>
</dbReference>
<evidence type="ECO:0000256" key="3">
    <source>
        <dbReference type="ARBA" id="ARBA00022833"/>
    </source>
</evidence>
<proteinExistence type="inferred from homology"/>
<evidence type="ECO:0000313" key="6">
    <source>
        <dbReference type="EMBL" id="CAK7226898.1"/>
    </source>
</evidence>
<keyword evidence="7" id="KW-1185">Reference proteome</keyword>
<comment type="similarity">
    <text evidence="1">Belongs to the yippee family.</text>
</comment>
<dbReference type="InterPro" id="IPR004910">
    <property type="entry name" value="Yippee/Mis18/Cereblon"/>
</dbReference>
<comment type="caution">
    <text evidence="6">The sequence shown here is derived from an EMBL/GenBank/DDBJ whole genome shotgun (WGS) entry which is preliminary data.</text>
</comment>
<keyword evidence="3" id="KW-0862">Zinc</keyword>
<dbReference type="Proteomes" id="UP001642406">
    <property type="component" value="Unassembled WGS sequence"/>
</dbReference>
<feature type="region of interest" description="Disordered" evidence="4">
    <location>
        <begin position="33"/>
        <end position="73"/>
    </location>
</feature>
<dbReference type="InterPro" id="IPR039058">
    <property type="entry name" value="Yippee_fam"/>
</dbReference>
<name>A0ABP0C4S7_9PEZI</name>
<reference evidence="6 7" key="1">
    <citation type="submission" date="2024-01" db="EMBL/GenBank/DDBJ databases">
        <authorList>
            <person name="Allen C."/>
            <person name="Tagirdzhanova G."/>
        </authorList>
    </citation>
    <scope>NUCLEOTIDE SEQUENCE [LARGE SCALE GENOMIC DNA]</scope>
</reference>
<dbReference type="EMBL" id="CAWUHC010000062">
    <property type="protein sequence ID" value="CAK7226898.1"/>
    <property type="molecule type" value="Genomic_DNA"/>
</dbReference>
<evidence type="ECO:0000256" key="2">
    <source>
        <dbReference type="ARBA" id="ARBA00022723"/>
    </source>
</evidence>
<evidence type="ECO:0000313" key="7">
    <source>
        <dbReference type="Proteomes" id="UP001642406"/>
    </source>
</evidence>
<sequence>MTLPVPFPAFGNNDDHEPVAPVYLTSLTAEPKVVDGASPKDSQDTKEAPTFKLGPQVGPSVSPRVPYPGRQPPFRHLQRVLPTTLRCRRCSADLAFASQIVSKGFTGRHGRAYLVSAPASHADHLFAPEVKPMQDDDDTVLWDNEEEGAIWEDSGVSEMAEEERGADDDTASDVSLARGLVRVGGIQDLPNIRIGRAEYRRLVTGAHVVADISCAVCCSKVGWKYIDASDPAQRYKVGKFILELAMLSTFHSWEEVDDDEGDMEGLANNVGTVCTLNAQYRKGRLQAEGELYDSDDDEDCDPNRIEFDSEDEDECEEIFNGTWDAAVVARRRAMKRADELRRSFMAS</sequence>
<keyword evidence="2" id="KW-0479">Metal-binding</keyword>